<dbReference type="InterPro" id="IPR000192">
    <property type="entry name" value="Aminotrans_V_dom"/>
</dbReference>
<evidence type="ECO:0000313" key="10">
    <source>
        <dbReference type="EMBL" id="QKM67338.1"/>
    </source>
</evidence>
<keyword evidence="4" id="KW-0479">Metal-binding</keyword>
<dbReference type="RefSeq" id="WP_006346418.1">
    <property type="nucleotide sequence ID" value="NZ_CP029159.1"/>
</dbReference>
<dbReference type="InterPro" id="IPR015422">
    <property type="entry name" value="PyrdxlP-dep_Trfase_small"/>
</dbReference>
<dbReference type="Gene3D" id="1.10.260.50">
    <property type="match status" value="1"/>
</dbReference>
<dbReference type="EMBL" id="CP029159">
    <property type="protein sequence ID" value="QKM67338.1"/>
    <property type="molecule type" value="Genomic_DNA"/>
</dbReference>
<organism evidence="10 11">
    <name type="scientific">Streptomyces tsukubensis (strain DSM 42081 / NBRC 108919 / NRRL 18488 / 9993)</name>
    <dbReference type="NCBI Taxonomy" id="1114943"/>
    <lineage>
        <taxon>Bacteria</taxon>
        <taxon>Bacillati</taxon>
        <taxon>Actinomycetota</taxon>
        <taxon>Actinomycetes</taxon>
        <taxon>Kitasatosporales</taxon>
        <taxon>Streptomycetaceae</taxon>
        <taxon>Streptomyces</taxon>
    </lineage>
</organism>
<evidence type="ECO:0000313" key="11">
    <source>
        <dbReference type="Proteomes" id="UP000005940"/>
    </source>
</evidence>
<evidence type="ECO:0000256" key="3">
    <source>
        <dbReference type="ARBA" id="ARBA00022679"/>
    </source>
</evidence>
<name>I2N6R1_STRT9</name>
<dbReference type="GO" id="GO:0031071">
    <property type="term" value="F:cysteine desulfurase activity"/>
    <property type="evidence" value="ECO:0007669"/>
    <property type="project" value="UniProtKB-EC"/>
</dbReference>
<gene>
    <name evidence="10" type="ORF">STSU_009320</name>
</gene>
<evidence type="ECO:0000256" key="6">
    <source>
        <dbReference type="ARBA" id="ARBA00023004"/>
    </source>
</evidence>
<evidence type="ECO:0000256" key="1">
    <source>
        <dbReference type="ARBA" id="ARBA00001933"/>
    </source>
</evidence>
<keyword evidence="11" id="KW-1185">Reference proteome</keyword>
<evidence type="ECO:0000259" key="9">
    <source>
        <dbReference type="Pfam" id="PF00266"/>
    </source>
</evidence>
<protein>
    <submittedName>
        <fullName evidence="10">Cysteine desulfurase</fullName>
    </submittedName>
</protein>
<reference evidence="10 11" key="1">
    <citation type="journal article" date="2012" name="J. Bacteriol.">
        <title>Draft genome of Streptomyces tsukubaensis NRRL 18488, the producer of the clinically important immunosuppressant tacrolimus (FK506).</title>
        <authorList>
            <person name="Barreiro C."/>
            <person name="Prieto C."/>
            <person name="Sola-Landa A."/>
            <person name="Solera E."/>
            <person name="Martinez-Castro M."/>
            <person name="Perez-Redondo R."/>
            <person name="Garcia-Estrada C."/>
            <person name="Aparicio J.F."/>
            <person name="Fernandez-Martinez L.T."/>
            <person name="Santos-Aberturas J."/>
            <person name="Salehi-Najafabadi Z."/>
            <person name="Rodriguez-Garcia A."/>
            <person name="Tauch A."/>
            <person name="Martin J.F."/>
        </authorList>
    </citation>
    <scope>NUCLEOTIDE SEQUENCE [LARGE SCALE GENOMIC DNA]</scope>
    <source>
        <strain evidence="11">DSM 42081 / NBRC 108919 / NRRL 18488 / 9993</strain>
    </source>
</reference>
<dbReference type="FunFam" id="3.40.640.10:FF:000084">
    <property type="entry name" value="IscS-like cysteine desulfurase"/>
    <property type="match status" value="1"/>
</dbReference>
<keyword evidence="7" id="KW-0411">Iron-sulfur</keyword>
<dbReference type="InterPro" id="IPR016454">
    <property type="entry name" value="Cysteine_dSase"/>
</dbReference>
<comment type="catalytic activity">
    <reaction evidence="8">
        <text>(sulfur carrier)-H + L-cysteine = (sulfur carrier)-SH + L-alanine</text>
        <dbReference type="Rhea" id="RHEA:43892"/>
        <dbReference type="Rhea" id="RHEA-COMP:14737"/>
        <dbReference type="Rhea" id="RHEA-COMP:14739"/>
        <dbReference type="ChEBI" id="CHEBI:29917"/>
        <dbReference type="ChEBI" id="CHEBI:35235"/>
        <dbReference type="ChEBI" id="CHEBI:57972"/>
        <dbReference type="ChEBI" id="CHEBI:64428"/>
        <dbReference type="EC" id="2.8.1.7"/>
    </reaction>
</comment>
<dbReference type="GO" id="GO:0046872">
    <property type="term" value="F:metal ion binding"/>
    <property type="evidence" value="ECO:0007669"/>
    <property type="project" value="UniProtKB-KW"/>
</dbReference>
<dbReference type="GO" id="GO:0051536">
    <property type="term" value="F:iron-sulfur cluster binding"/>
    <property type="evidence" value="ECO:0007669"/>
    <property type="project" value="UniProtKB-KW"/>
</dbReference>
<evidence type="ECO:0000256" key="2">
    <source>
        <dbReference type="ARBA" id="ARBA00006490"/>
    </source>
</evidence>
<dbReference type="SUPFAM" id="SSF53383">
    <property type="entry name" value="PLP-dependent transferases"/>
    <property type="match status" value="1"/>
</dbReference>
<accession>I2N6R1</accession>
<comment type="similarity">
    <text evidence="2">Belongs to the class-V pyridoxal-phosphate-dependent aminotransferase family. NifS/IscS subfamily.</text>
</comment>
<dbReference type="AlphaFoldDB" id="I2N6R1"/>
<dbReference type="PANTHER" id="PTHR11601:SF34">
    <property type="entry name" value="CYSTEINE DESULFURASE"/>
    <property type="match status" value="1"/>
</dbReference>
<dbReference type="Gene3D" id="3.40.640.10">
    <property type="entry name" value="Type I PLP-dependent aspartate aminotransferase-like (Major domain)"/>
    <property type="match status" value="1"/>
</dbReference>
<sequence length="387" mass="40405">MAYLDHAATTPMLPEAIEAMTAQLSAFGNASALHAAGRRARRTVEEAREALADALGGRPSEVVFTSGGTEADNLAVKGLYWQRRDADPARTRILASPVEHHAVLDAVDWLGEHEGATVEYLPVDGYGRVHPEALREAVERNPDDVALATVMWANNEIGTVMPVAGLAAVAHEYGIPMHSDAVQAFGQLDVSFAESGLAAMTVSGHKIGGPYGIGALLLGRDYAPVPVLHGGGQERHVRSGTLDVPAIASFAVAGRLAAERREEFARQIGSLRDQLVRAVLDAVPDAVLGGDPEDRLPANAHFSFPGCEGDSLLLLLDAQGIECSTGSACTAGVAQPSHVLLATGTDPDLARGTLRFTLGRTSTTADVEALAKAIGPAVDRARTAGLS</sequence>
<dbReference type="PIRSF" id="PIRSF005572">
    <property type="entry name" value="NifS"/>
    <property type="match status" value="1"/>
</dbReference>
<comment type="cofactor">
    <cofactor evidence="1">
        <name>pyridoxal 5'-phosphate</name>
        <dbReference type="ChEBI" id="CHEBI:597326"/>
    </cofactor>
</comment>
<dbReference type="PANTHER" id="PTHR11601">
    <property type="entry name" value="CYSTEINE DESULFURYLASE FAMILY MEMBER"/>
    <property type="match status" value="1"/>
</dbReference>
<keyword evidence="5" id="KW-0663">Pyridoxal phosphate</keyword>
<evidence type="ECO:0000256" key="4">
    <source>
        <dbReference type="ARBA" id="ARBA00022723"/>
    </source>
</evidence>
<proteinExistence type="inferred from homology"/>
<keyword evidence="3" id="KW-0808">Transferase</keyword>
<evidence type="ECO:0000256" key="7">
    <source>
        <dbReference type="ARBA" id="ARBA00023014"/>
    </source>
</evidence>
<dbReference type="InterPro" id="IPR015424">
    <property type="entry name" value="PyrdxlP-dep_Trfase"/>
</dbReference>
<feature type="domain" description="Aminotransferase class V" evidence="9">
    <location>
        <begin position="3"/>
        <end position="370"/>
    </location>
</feature>
<dbReference type="Proteomes" id="UP000005940">
    <property type="component" value="Chromosome"/>
</dbReference>
<keyword evidence="6" id="KW-0408">Iron</keyword>
<dbReference type="InterPro" id="IPR015421">
    <property type="entry name" value="PyrdxlP-dep_Trfase_major"/>
</dbReference>
<evidence type="ECO:0000256" key="5">
    <source>
        <dbReference type="ARBA" id="ARBA00022898"/>
    </source>
</evidence>
<evidence type="ECO:0000256" key="8">
    <source>
        <dbReference type="ARBA" id="ARBA00050776"/>
    </source>
</evidence>
<dbReference type="Pfam" id="PF00266">
    <property type="entry name" value="Aminotran_5"/>
    <property type="match status" value="1"/>
</dbReference>
<dbReference type="Gene3D" id="3.90.1150.10">
    <property type="entry name" value="Aspartate Aminotransferase, domain 1"/>
    <property type="match status" value="1"/>
</dbReference>